<reference evidence="2" key="1">
    <citation type="journal article" date="2023" name="PLoS Negl. Trop. Dis.">
        <title>A genome sequence for Biomphalaria pfeifferi, the major vector snail for the human-infecting parasite Schistosoma mansoni.</title>
        <authorList>
            <person name="Bu L."/>
            <person name="Lu L."/>
            <person name="Laidemitt M.R."/>
            <person name="Zhang S.M."/>
            <person name="Mutuku M."/>
            <person name="Mkoji G."/>
            <person name="Steinauer M."/>
            <person name="Loker E.S."/>
        </authorList>
    </citation>
    <scope>NUCLEOTIDE SEQUENCE</scope>
    <source>
        <strain evidence="2">KasaAsao</strain>
    </source>
</reference>
<keyword evidence="3" id="KW-1185">Reference proteome</keyword>
<feature type="region of interest" description="Disordered" evidence="1">
    <location>
        <begin position="263"/>
        <end position="282"/>
    </location>
</feature>
<reference evidence="2" key="2">
    <citation type="submission" date="2023-04" db="EMBL/GenBank/DDBJ databases">
        <authorList>
            <person name="Bu L."/>
            <person name="Lu L."/>
            <person name="Laidemitt M.R."/>
            <person name="Zhang S.M."/>
            <person name="Mutuku M."/>
            <person name="Mkoji G."/>
            <person name="Steinauer M."/>
            <person name="Loker E.S."/>
        </authorList>
    </citation>
    <scope>NUCLEOTIDE SEQUENCE</scope>
    <source>
        <strain evidence="2">KasaAsao</strain>
        <tissue evidence="2">Whole Snail</tissue>
    </source>
</reference>
<dbReference type="AlphaFoldDB" id="A0AAD8B2A4"/>
<feature type="region of interest" description="Disordered" evidence="1">
    <location>
        <begin position="157"/>
        <end position="197"/>
    </location>
</feature>
<organism evidence="2 3">
    <name type="scientific">Biomphalaria pfeifferi</name>
    <name type="common">Bloodfluke planorb</name>
    <name type="synonym">Freshwater snail</name>
    <dbReference type="NCBI Taxonomy" id="112525"/>
    <lineage>
        <taxon>Eukaryota</taxon>
        <taxon>Metazoa</taxon>
        <taxon>Spiralia</taxon>
        <taxon>Lophotrochozoa</taxon>
        <taxon>Mollusca</taxon>
        <taxon>Gastropoda</taxon>
        <taxon>Heterobranchia</taxon>
        <taxon>Euthyneura</taxon>
        <taxon>Panpulmonata</taxon>
        <taxon>Hygrophila</taxon>
        <taxon>Lymnaeoidea</taxon>
        <taxon>Planorbidae</taxon>
        <taxon>Biomphalaria</taxon>
    </lineage>
</organism>
<proteinExistence type="predicted"/>
<evidence type="ECO:0000313" key="3">
    <source>
        <dbReference type="Proteomes" id="UP001233172"/>
    </source>
</evidence>
<dbReference type="Proteomes" id="UP001233172">
    <property type="component" value="Unassembled WGS sequence"/>
</dbReference>
<dbReference type="EMBL" id="JASAOG010000160">
    <property type="protein sequence ID" value="KAK0046738.1"/>
    <property type="molecule type" value="Genomic_DNA"/>
</dbReference>
<gene>
    <name evidence="2" type="ORF">Bpfe_023762</name>
</gene>
<feature type="compositionally biased region" description="Basic and acidic residues" evidence="1">
    <location>
        <begin position="157"/>
        <end position="189"/>
    </location>
</feature>
<sequence length="498" mass="56377">MSKVVDKKSLEPKYKHVLDKHQEQAKGRVAGIVARVLAEAVPGRAVFDHRRHTAECVLQRLVEIRRGCTFATKGVAVGGEDSVATGRVAARVLAEAVPRRKNTVSGCNTMECVLQRLVAIRRKVTAAQQRMKAELEGKEPSDRAEYRYYRDRVKEQNVKKEKLRQENTKLQDTMEHPKSSRLDLPEPKDVSSINQNASSQQKLIPVKDFLLKHLPPCYQHVEMLSLIKSLVDITVKIEVNDVDQERKQFWDGVQTPVLTSKSLDTMDVPGSAEGDPKNASARKTENTFNECSILHSKEDVHDFTGSSDGIRLSDVVLGSGKVDDVFIRTDGPCPCHKKCQEWGEIRVLTSAKLMYNDDDAKHFVCTFFYDDDDKRMDQLKSARGDRIVLRDLEKDVCMFLCVTCDVELVRTLEGMLDKFEQSWENAFDKYANTVKWESERLTVIVFHPLGLKKHISVGRVLTSKYAHSEKTIQYDTPTCKGSTGAYVLIPDFDDKDDV</sequence>
<evidence type="ECO:0000313" key="2">
    <source>
        <dbReference type="EMBL" id="KAK0046738.1"/>
    </source>
</evidence>
<evidence type="ECO:0000256" key="1">
    <source>
        <dbReference type="SAM" id="MobiDB-lite"/>
    </source>
</evidence>
<accession>A0AAD8B2A4</accession>
<name>A0AAD8B2A4_BIOPF</name>
<comment type="caution">
    <text evidence="2">The sequence shown here is derived from an EMBL/GenBank/DDBJ whole genome shotgun (WGS) entry which is preliminary data.</text>
</comment>
<protein>
    <submittedName>
        <fullName evidence="2">Uncharacterized protein</fullName>
    </submittedName>
</protein>